<evidence type="ECO:0000256" key="2">
    <source>
        <dbReference type="ARBA" id="ARBA00023125"/>
    </source>
</evidence>
<reference evidence="5 6" key="1">
    <citation type="submission" date="2011-08" db="EMBL/GenBank/DDBJ databases">
        <title>The Genome Sequence of Eubacteriaceae bacterium ACC19a.</title>
        <authorList>
            <consortium name="The Broad Institute Genome Sequencing Platform"/>
            <person name="Earl A."/>
            <person name="Ward D."/>
            <person name="Feldgarden M."/>
            <person name="Gevers D."/>
            <person name="Sizova M."/>
            <person name="Hazen A."/>
            <person name="Epstein S."/>
            <person name="Young S.K."/>
            <person name="Zeng Q."/>
            <person name="Gargeya S."/>
            <person name="Fitzgerald M."/>
            <person name="Haas B."/>
            <person name="Abouelleil A."/>
            <person name="Alvarado L."/>
            <person name="Arachchi H.M."/>
            <person name="Berlin A."/>
            <person name="Brown A."/>
            <person name="Chapman S.B."/>
            <person name="Chen Z."/>
            <person name="Dunbar C."/>
            <person name="Freedman E."/>
            <person name="Gearin G."/>
            <person name="Gellesch M."/>
            <person name="Goldberg J."/>
            <person name="Griggs A."/>
            <person name="Gujja S."/>
            <person name="Heiman D."/>
            <person name="Howarth C."/>
            <person name="Larson L."/>
            <person name="Lui A."/>
            <person name="MacDonald P.J.P."/>
            <person name="Montmayeur A."/>
            <person name="Murphy C."/>
            <person name="Neiman D."/>
            <person name="Pearson M."/>
            <person name="Priest M."/>
            <person name="Roberts A."/>
            <person name="Saif S."/>
            <person name="Shea T."/>
            <person name="Shenoy N."/>
            <person name="Sisk P."/>
            <person name="Stolte C."/>
            <person name="Sykes S."/>
            <person name="Wortman J."/>
            <person name="Nusbaum C."/>
            <person name="Birren B."/>
        </authorList>
    </citation>
    <scope>NUCLEOTIDE SEQUENCE [LARGE SCALE GENOMIC DNA]</scope>
    <source>
        <strain evidence="5 6">ACC19a</strain>
    </source>
</reference>
<dbReference type="GO" id="GO:0003700">
    <property type="term" value="F:DNA-binding transcription factor activity"/>
    <property type="evidence" value="ECO:0007669"/>
    <property type="project" value="InterPro"/>
</dbReference>
<dbReference type="PROSITE" id="PS50949">
    <property type="entry name" value="HTH_GNTR"/>
    <property type="match status" value="1"/>
</dbReference>
<evidence type="ECO:0000256" key="3">
    <source>
        <dbReference type="ARBA" id="ARBA00023163"/>
    </source>
</evidence>
<dbReference type="InterPro" id="IPR036388">
    <property type="entry name" value="WH-like_DNA-bd_sf"/>
</dbReference>
<keyword evidence="1" id="KW-0805">Transcription regulation</keyword>
<dbReference type="Proteomes" id="UP000006437">
    <property type="component" value="Unassembled WGS sequence"/>
</dbReference>
<dbReference type="EMBL" id="AFZE01000026">
    <property type="protein sequence ID" value="EHL14522.1"/>
    <property type="molecule type" value="Genomic_DNA"/>
</dbReference>
<keyword evidence="3" id="KW-0804">Transcription</keyword>
<gene>
    <name evidence="5" type="ORF">HMPREF9629_02145</name>
</gene>
<feature type="domain" description="HTH gntR-type" evidence="4">
    <location>
        <begin position="11"/>
        <end position="79"/>
    </location>
</feature>
<protein>
    <recommendedName>
        <fullName evidence="4">HTH gntR-type domain-containing protein</fullName>
    </recommendedName>
</protein>
<organism evidence="5 6">
    <name type="scientific">Peptoanaerobacter stomatis</name>
    <dbReference type="NCBI Taxonomy" id="796937"/>
    <lineage>
        <taxon>Bacteria</taxon>
        <taxon>Bacillati</taxon>
        <taxon>Bacillota</taxon>
        <taxon>Clostridia</taxon>
        <taxon>Peptostreptococcales</taxon>
        <taxon>Filifactoraceae</taxon>
        <taxon>Peptoanaerobacter</taxon>
    </lineage>
</organism>
<dbReference type="RefSeq" id="WP_009526361.1">
    <property type="nucleotide sequence ID" value="NZ_JH414570.1"/>
</dbReference>
<dbReference type="BioCyc" id="EBAC796937-HMP:GMGH-2173-MONOMER"/>
<dbReference type="CDD" id="cd07377">
    <property type="entry name" value="WHTH_GntR"/>
    <property type="match status" value="1"/>
</dbReference>
<evidence type="ECO:0000256" key="1">
    <source>
        <dbReference type="ARBA" id="ARBA00023015"/>
    </source>
</evidence>
<dbReference type="PATRIC" id="fig|796937.3.peg.1399"/>
<evidence type="ECO:0000313" key="6">
    <source>
        <dbReference type="Proteomes" id="UP000006437"/>
    </source>
</evidence>
<keyword evidence="2" id="KW-0238">DNA-binding</keyword>
<dbReference type="PANTHER" id="PTHR38445:SF7">
    <property type="entry name" value="GNTR-FAMILY TRANSCRIPTIONAL REGULATOR"/>
    <property type="match status" value="1"/>
</dbReference>
<name>G9X1A1_9FIRM</name>
<proteinExistence type="predicted"/>
<dbReference type="Pfam" id="PF00392">
    <property type="entry name" value="GntR"/>
    <property type="match status" value="1"/>
</dbReference>
<dbReference type="HOGENOM" id="CLU_017584_10_4_9"/>
<dbReference type="AlphaFoldDB" id="G9X1A1"/>
<evidence type="ECO:0000259" key="4">
    <source>
        <dbReference type="PROSITE" id="PS50949"/>
    </source>
</evidence>
<evidence type="ECO:0000313" key="5">
    <source>
        <dbReference type="EMBL" id="EHL14522.1"/>
    </source>
</evidence>
<dbReference type="InterPro" id="IPR000524">
    <property type="entry name" value="Tscrpt_reg_HTH_GntR"/>
</dbReference>
<comment type="caution">
    <text evidence="5">The sequence shown here is derived from an EMBL/GenBank/DDBJ whole genome shotgun (WGS) entry which is preliminary data.</text>
</comment>
<dbReference type="Gene3D" id="1.10.10.10">
    <property type="entry name" value="Winged helix-like DNA-binding domain superfamily/Winged helix DNA-binding domain"/>
    <property type="match status" value="1"/>
</dbReference>
<dbReference type="GO" id="GO:0003677">
    <property type="term" value="F:DNA binding"/>
    <property type="evidence" value="ECO:0007669"/>
    <property type="project" value="UniProtKB-KW"/>
</dbReference>
<dbReference type="InterPro" id="IPR036390">
    <property type="entry name" value="WH_DNA-bd_sf"/>
</dbReference>
<dbReference type="SUPFAM" id="SSF46785">
    <property type="entry name" value="Winged helix' DNA-binding domain"/>
    <property type="match status" value="1"/>
</dbReference>
<dbReference type="PANTHER" id="PTHR38445">
    <property type="entry name" value="HTH-TYPE TRANSCRIPTIONAL REPRESSOR YTRA"/>
    <property type="match status" value="1"/>
</dbReference>
<dbReference type="SMART" id="SM00345">
    <property type="entry name" value="HTH_GNTR"/>
    <property type="match status" value="1"/>
</dbReference>
<accession>G9X1A1</accession>
<sequence>MNIKISISDTTPIYEQLKNQIKKAIFLGELKSGDMLPSIRQLAKTLKISVITTKRAYDDLEAENFIISKQGKGSYVSEQSIEFIKEKRKTLIKEKITELINVCKTYSIEKRELMYMIDLLF</sequence>